<evidence type="ECO:0000256" key="1">
    <source>
        <dbReference type="SAM" id="SignalP"/>
    </source>
</evidence>
<feature type="signal peptide" evidence="1">
    <location>
        <begin position="1"/>
        <end position="34"/>
    </location>
</feature>
<evidence type="ECO:0000313" key="2">
    <source>
        <dbReference type="EMBL" id="QDU37516.1"/>
    </source>
</evidence>
<reference evidence="2 3" key="1">
    <citation type="submission" date="2019-02" db="EMBL/GenBank/DDBJ databases">
        <title>Deep-cultivation of Planctomycetes and their phenomic and genomic characterization uncovers novel biology.</title>
        <authorList>
            <person name="Wiegand S."/>
            <person name="Jogler M."/>
            <person name="Boedeker C."/>
            <person name="Pinto D."/>
            <person name="Vollmers J."/>
            <person name="Rivas-Marin E."/>
            <person name="Kohn T."/>
            <person name="Peeters S.H."/>
            <person name="Heuer A."/>
            <person name="Rast P."/>
            <person name="Oberbeckmann S."/>
            <person name="Bunk B."/>
            <person name="Jeske O."/>
            <person name="Meyerdierks A."/>
            <person name="Storesund J.E."/>
            <person name="Kallscheuer N."/>
            <person name="Luecker S."/>
            <person name="Lage O.M."/>
            <person name="Pohl T."/>
            <person name="Merkel B.J."/>
            <person name="Hornburger P."/>
            <person name="Mueller R.-W."/>
            <person name="Bruemmer F."/>
            <person name="Labrenz M."/>
            <person name="Spormann A.M."/>
            <person name="Op den Camp H."/>
            <person name="Overmann J."/>
            <person name="Amann R."/>
            <person name="Jetten M.S.M."/>
            <person name="Mascher T."/>
            <person name="Medema M.H."/>
            <person name="Devos D.P."/>
            <person name="Kaster A.-K."/>
            <person name="Ovreas L."/>
            <person name="Rohde M."/>
            <person name="Galperin M.Y."/>
            <person name="Jogler C."/>
        </authorList>
    </citation>
    <scope>NUCLEOTIDE SEQUENCE [LARGE SCALE GENOMIC DNA]</scope>
    <source>
        <strain evidence="2 3">Mal4</strain>
    </source>
</reference>
<evidence type="ECO:0008006" key="4">
    <source>
        <dbReference type="Google" id="ProtNLM"/>
    </source>
</evidence>
<dbReference type="InterPro" id="IPR011447">
    <property type="entry name" value="DUF1552"/>
</dbReference>
<dbReference type="KEGG" id="mri:Mal4_18300"/>
<dbReference type="AlphaFoldDB" id="A0A517Z4V1"/>
<organism evidence="2 3">
    <name type="scientific">Maioricimonas rarisocia</name>
    <dbReference type="NCBI Taxonomy" id="2528026"/>
    <lineage>
        <taxon>Bacteria</taxon>
        <taxon>Pseudomonadati</taxon>
        <taxon>Planctomycetota</taxon>
        <taxon>Planctomycetia</taxon>
        <taxon>Planctomycetales</taxon>
        <taxon>Planctomycetaceae</taxon>
        <taxon>Maioricimonas</taxon>
    </lineage>
</organism>
<name>A0A517Z4V1_9PLAN</name>
<dbReference type="Pfam" id="PF07586">
    <property type="entry name" value="HXXSHH"/>
    <property type="match status" value="1"/>
</dbReference>
<dbReference type="OrthoDB" id="9146593at2"/>
<evidence type="ECO:0000313" key="3">
    <source>
        <dbReference type="Proteomes" id="UP000320496"/>
    </source>
</evidence>
<dbReference type="InterPro" id="IPR006311">
    <property type="entry name" value="TAT_signal"/>
</dbReference>
<dbReference type="Pfam" id="PF10518">
    <property type="entry name" value="TAT_signal"/>
    <property type="match status" value="1"/>
</dbReference>
<accession>A0A517Z4V1</accession>
<dbReference type="Proteomes" id="UP000320496">
    <property type="component" value="Chromosome"/>
</dbReference>
<dbReference type="InterPro" id="IPR019546">
    <property type="entry name" value="TAT_signal_bac_arc"/>
</dbReference>
<keyword evidence="1" id="KW-0732">Signal</keyword>
<dbReference type="PROSITE" id="PS51318">
    <property type="entry name" value="TAT"/>
    <property type="match status" value="1"/>
</dbReference>
<gene>
    <name evidence="2" type="ORF">Mal4_18300</name>
</gene>
<feature type="chain" id="PRO_5021732991" description="DUF1552 domain-containing protein" evidence="1">
    <location>
        <begin position="35"/>
        <end position="430"/>
    </location>
</feature>
<keyword evidence="3" id="KW-1185">Reference proteome</keyword>
<protein>
    <recommendedName>
        <fullName evidence="4">DUF1552 domain-containing protein</fullName>
    </recommendedName>
</protein>
<proteinExistence type="predicted"/>
<dbReference type="RefSeq" id="WP_145368396.1">
    <property type="nucleotide sequence ID" value="NZ_CP036275.1"/>
</dbReference>
<dbReference type="EMBL" id="CP036275">
    <property type="protein sequence ID" value="QDU37516.1"/>
    <property type="molecule type" value="Genomic_DNA"/>
</dbReference>
<sequence length="430" mass="47479" precursor="true">MPIRNQPLSRRHFLKGTGASVALPLLGAMTPTFGAGVARASQPVSRFVAICGGLGFHAPFLFPDQPGREYELTQYLGRIAEHRDQFTVFSGLSHPEQNGNNGHASALTWLTSAQRPGLPGFRNTISLDQLMAHHLGGVTRLPYLCLANDGGSLSWTSNGINIPSQSSPAKLFKTLFVDGSEKEVADQMRDLRRGRSILDAVQDDARRLDKSLGQADQHKLDEYFTAIRDLEQRIGQSEAWTRRPKPVVDYEQPQDVADRNDIIARQRLMYDMMVLALQTDSTRVMTLSLGGMNAVPSNIPGVKTDWHNLSHHGKDDEKIAELRLIEEAEFDAFNRFLGQLRAVDENGRTLLDNTAVLFGSNLGNASAHDWRNLPIILAGGGYRHGNYVAHDAKDNTPLANLFVSLAQRMEIETDRFGSSTAESVRGLETV</sequence>